<feature type="chain" id="PRO_5045726755" evidence="5">
    <location>
        <begin position="24"/>
        <end position="326"/>
    </location>
</feature>
<evidence type="ECO:0000256" key="1">
    <source>
        <dbReference type="ARBA" id="ARBA00004196"/>
    </source>
</evidence>
<dbReference type="PANTHER" id="PTHR30532">
    <property type="entry name" value="IRON III DICITRATE-BINDING PERIPLASMIC PROTEIN"/>
    <property type="match status" value="1"/>
</dbReference>
<name>A0ABU7MRV3_9ACTN</name>
<dbReference type="EMBL" id="JAZDUE010000005">
    <property type="protein sequence ID" value="MEE4023053.1"/>
    <property type="molecule type" value="Genomic_DNA"/>
</dbReference>
<dbReference type="CDD" id="cd01146">
    <property type="entry name" value="FhuD"/>
    <property type="match status" value="1"/>
</dbReference>
<evidence type="ECO:0000256" key="4">
    <source>
        <dbReference type="ARBA" id="ARBA00022729"/>
    </source>
</evidence>
<dbReference type="Pfam" id="PF01497">
    <property type="entry name" value="Peripla_BP_2"/>
    <property type="match status" value="1"/>
</dbReference>
<feature type="signal peptide" evidence="5">
    <location>
        <begin position="1"/>
        <end position="23"/>
    </location>
</feature>
<organism evidence="7 8">
    <name type="scientific">Gordonia prachuapensis</name>
    <dbReference type="NCBI Taxonomy" id="3115651"/>
    <lineage>
        <taxon>Bacteria</taxon>
        <taxon>Bacillati</taxon>
        <taxon>Actinomycetota</taxon>
        <taxon>Actinomycetes</taxon>
        <taxon>Mycobacteriales</taxon>
        <taxon>Gordoniaceae</taxon>
        <taxon>Gordonia</taxon>
    </lineage>
</organism>
<reference evidence="7 8" key="1">
    <citation type="submission" date="2024-01" db="EMBL/GenBank/DDBJ databases">
        <title>Draft genome sequence of Gordonia sp. PKS22-38.</title>
        <authorList>
            <person name="Suphannarot A."/>
            <person name="Mingma R."/>
        </authorList>
    </citation>
    <scope>NUCLEOTIDE SEQUENCE [LARGE SCALE GENOMIC DNA]</scope>
    <source>
        <strain evidence="7 8">PKS22-38</strain>
    </source>
</reference>
<dbReference type="SUPFAM" id="SSF53807">
    <property type="entry name" value="Helical backbone' metal receptor"/>
    <property type="match status" value="1"/>
</dbReference>
<sequence>MKNKRFALRAPLVAATAALIALVAGCSAPSEESADSSARYTPVTIEHEYGSTTIENRPERVVTLLTNWTDTLAALDIPITAEFKEQGYAGPNNEFEWTPEHESEVKVVGSQSSLDISEIAAYEPDLILAGYLGDERRYEQLSGLAPTIPVMQEGATVDTWEDIATTTGQIFGVESEAEDLVTETNEKIEQFKSDHPDAMGKTFTFAQFQPTGQIGAINSTKDSAAGLLEQLGFTLNPALAEQHNGTATRSPISTERIDLLNSDLLVAWTLGDDTVYQNVPGWDNLTAVQNDTVVYLTNDNAPAFGVPSAPSVDYVIGLLNPVADRM</sequence>
<dbReference type="Gene3D" id="3.40.50.1980">
    <property type="entry name" value="Nitrogenase molybdenum iron protein domain"/>
    <property type="match status" value="2"/>
</dbReference>
<comment type="caution">
    <text evidence="7">The sequence shown here is derived from an EMBL/GenBank/DDBJ whole genome shotgun (WGS) entry which is preliminary data.</text>
</comment>
<proteinExistence type="inferred from homology"/>
<dbReference type="Proteomes" id="UP001335729">
    <property type="component" value="Unassembled WGS sequence"/>
</dbReference>
<keyword evidence="3" id="KW-0813">Transport</keyword>
<evidence type="ECO:0000256" key="3">
    <source>
        <dbReference type="ARBA" id="ARBA00022448"/>
    </source>
</evidence>
<gene>
    <name evidence="7" type="ORF">V1Y59_08190</name>
</gene>
<dbReference type="InterPro" id="IPR051313">
    <property type="entry name" value="Bact_iron-sidero_bind"/>
</dbReference>
<comment type="similarity">
    <text evidence="2">Belongs to the bacterial solute-binding protein 8 family.</text>
</comment>
<dbReference type="RefSeq" id="WP_330504312.1">
    <property type="nucleotide sequence ID" value="NZ_JAZDUE010000005.1"/>
</dbReference>
<dbReference type="PANTHER" id="PTHR30532:SF24">
    <property type="entry name" value="FERRIC ENTEROBACTIN-BINDING PERIPLASMIC PROTEIN FEPB"/>
    <property type="match status" value="1"/>
</dbReference>
<evidence type="ECO:0000313" key="8">
    <source>
        <dbReference type="Proteomes" id="UP001335729"/>
    </source>
</evidence>
<dbReference type="PROSITE" id="PS50983">
    <property type="entry name" value="FE_B12_PBP"/>
    <property type="match status" value="1"/>
</dbReference>
<evidence type="ECO:0000259" key="6">
    <source>
        <dbReference type="PROSITE" id="PS50983"/>
    </source>
</evidence>
<dbReference type="InterPro" id="IPR002491">
    <property type="entry name" value="ABC_transptr_periplasmic_BD"/>
</dbReference>
<evidence type="ECO:0000256" key="2">
    <source>
        <dbReference type="ARBA" id="ARBA00008814"/>
    </source>
</evidence>
<feature type="domain" description="Fe/B12 periplasmic-binding" evidence="6">
    <location>
        <begin position="60"/>
        <end position="326"/>
    </location>
</feature>
<keyword evidence="4 5" id="KW-0732">Signal</keyword>
<dbReference type="PROSITE" id="PS51257">
    <property type="entry name" value="PROKAR_LIPOPROTEIN"/>
    <property type="match status" value="1"/>
</dbReference>
<keyword evidence="8" id="KW-1185">Reference proteome</keyword>
<evidence type="ECO:0000256" key="5">
    <source>
        <dbReference type="SAM" id="SignalP"/>
    </source>
</evidence>
<accession>A0ABU7MRV3</accession>
<comment type="subcellular location">
    <subcellularLocation>
        <location evidence="1">Cell envelope</location>
    </subcellularLocation>
</comment>
<evidence type="ECO:0000313" key="7">
    <source>
        <dbReference type="EMBL" id="MEE4023053.1"/>
    </source>
</evidence>
<protein>
    <submittedName>
        <fullName evidence="7">Iron-siderophore ABC transporter substrate-binding protein</fullName>
    </submittedName>
</protein>